<dbReference type="OrthoDB" id="1925287at2759"/>
<evidence type="ECO:0000313" key="12">
    <source>
        <dbReference type="EMBL" id="KAE9966133.1"/>
    </source>
</evidence>
<evidence type="ECO:0000256" key="6">
    <source>
        <dbReference type="ARBA" id="ARBA00022691"/>
    </source>
</evidence>
<evidence type="ECO:0000313" key="13">
    <source>
        <dbReference type="EMBL" id="KAE9975455.1"/>
    </source>
</evidence>
<evidence type="ECO:0000256" key="7">
    <source>
        <dbReference type="ARBA" id="ARBA00022694"/>
    </source>
</evidence>
<feature type="region of interest" description="Disordered" evidence="10">
    <location>
        <begin position="361"/>
        <end position="429"/>
    </location>
</feature>
<evidence type="ECO:0000256" key="8">
    <source>
        <dbReference type="ARBA" id="ARBA00023242"/>
    </source>
</evidence>
<comment type="subcellular location">
    <subcellularLocation>
        <location evidence="1">Nucleus</location>
    </subcellularLocation>
</comment>
<evidence type="ECO:0000259" key="11">
    <source>
        <dbReference type="Pfam" id="PF08704"/>
    </source>
</evidence>
<feature type="domain" description="tRNA (adenine(58)-N(1))-methyltransferase catalytic subunit TRM61 C-terminal" evidence="11">
    <location>
        <begin position="117"/>
        <end position="441"/>
    </location>
</feature>
<feature type="region of interest" description="Disordered" evidence="10">
    <location>
        <begin position="76"/>
        <end position="109"/>
    </location>
</feature>
<evidence type="ECO:0000313" key="14">
    <source>
        <dbReference type="Proteomes" id="UP000447873"/>
    </source>
</evidence>
<dbReference type="Pfam" id="PF08704">
    <property type="entry name" value="GCD14"/>
    <property type="match status" value="1"/>
</dbReference>
<organism evidence="12 14">
    <name type="scientific">Venturia inaequalis</name>
    <name type="common">Apple scab fungus</name>
    <dbReference type="NCBI Taxonomy" id="5025"/>
    <lineage>
        <taxon>Eukaryota</taxon>
        <taxon>Fungi</taxon>
        <taxon>Dikarya</taxon>
        <taxon>Ascomycota</taxon>
        <taxon>Pezizomycotina</taxon>
        <taxon>Dothideomycetes</taxon>
        <taxon>Pleosporomycetidae</taxon>
        <taxon>Venturiales</taxon>
        <taxon>Venturiaceae</taxon>
        <taxon>Venturia</taxon>
    </lineage>
</organism>
<keyword evidence="15" id="KW-1185">Reference proteome</keyword>
<evidence type="ECO:0000313" key="15">
    <source>
        <dbReference type="Proteomes" id="UP000490939"/>
    </source>
</evidence>
<dbReference type="Gene3D" id="3.40.50.150">
    <property type="entry name" value="Vaccinia Virus protein VP39"/>
    <property type="match status" value="1"/>
</dbReference>
<dbReference type="InterPro" id="IPR029063">
    <property type="entry name" value="SAM-dependent_MTases_sf"/>
</dbReference>
<feature type="region of interest" description="Disordered" evidence="10">
    <location>
        <begin position="447"/>
        <end position="467"/>
    </location>
</feature>
<feature type="region of interest" description="Disordered" evidence="10">
    <location>
        <begin position="180"/>
        <end position="199"/>
    </location>
</feature>
<evidence type="ECO:0000256" key="5">
    <source>
        <dbReference type="ARBA" id="ARBA00022679"/>
    </source>
</evidence>
<accession>A0A8H3UAL1</accession>
<keyword evidence="5" id="KW-0808">Transferase</keyword>
<keyword evidence="4" id="KW-0489">Methyltransferase</keyword>
<dbReference type="GO" id="GO:0160107">
    <property type="term" value="F:tRNA (adenine(58)-N1)-methyltransferase activity"/>
    <property type="evidence" value="ECO:0007669"/>
    <property type="project" value="UniProtKB-EC"/>
</dbReference>
<dbReference type="Gene3D" id="3.10.330.20">
    <property type="match status" value="1"/>
</dbReference>
<feature type="compositionally biased region" description="Basic and acidic residues" evidence="10">
    <location>
        <begin position="88"/>
        <end position="97"/>
    </location>
</feature>
<gene>
    <name evidence="13" type="ORF">EG327_008445</name>
    <name evidence="12" type="ORF">EG328_009124</name>
</gene>
<dbReference type="InterPro" id="IPR014816">
    <property type="entry name" value="tRNA_MeTrfase_Gcd14"/>
</dbReference>
<evidence type="ECO:0000256" key="3">
    <source>
        <dbReference type="ARBA" id="ARBA00015963"/>
    </source>
</evidence>
<dbReference type="EMBL" id="WNWS01000538">
    <property type="protein sequence ID" value="KAE9966133.1"/>
    <property type="molecule type" value="Genomic_DNA"/>
</dbReference>
<dbReference type="GO" id="GO:0030488">
    <property type="term" value="P:tRNA methylation"/>
    <property type="evidence" value="ECO:0007669"/>
    <property type="project" value="InterPro"/>
</dbReference>
<keyword evidence="7" id="KW-0819">tRNA processing</keyword>
<feature type="compositionally biased region" description="Polar residues" evidence="10">
    <location>
        <begin position="183"/>
        <end position="192"/>
    </location>
</feature>
<reference evidence="12 14" key="1">
    <citation type="submission" date="2018-12" db="EMBL/GenBank/DDBJ databases">
        <title>Venturia inaequalis Genome Resource.</title>
        <authorList>
            <person name="Lichtner F.J."/>
        </authorList>
    </citation>
    <scope>NUCLEOTIDE SEQUENCE [LARGE SCALE GENOMIC DNA]</scope>
    <source>
        <strain evidence="12 14">120213</strain>
        <strain evidence="13 15">DMI_063113</strain>
    </source>
</reference>
<dbReference type="PANTHER" id="PTHR12133">
    <property type="entry name" value="TRNA (ADENINE(58)-N(1))-METHYLTRANSFERASE"/>
    <property type="match status" value="1"/>
</dbReference>
<dbReference type="Proteomes" id="UP000447873">
    <property type="component" value="Unassembled WGS sequence"/>
</dbReference>
<dbReference type="SUPFAM" id="SSF53335">
    <property type="entry name" value="S-adenosyl-L-methionine-dependent methyltransferases"/>
    <property type="match status" value="1"/>
</dbReference>
<dbReference type="GO" id="GO:0005634">
    <property type="term" value="C:nucleus"/>
    <property type="evidence" value="ECO:0007669"/>
    <property type="project" value="UniProtKB-SubCell"/>
</dbReference>
<evidence type="ECO:0000256" key="10">
    <source>
        <dbReference type="SAM" id="MobiDB-lite"/>
    </source>
</evidence>
<dbReference type="GO" id="GO:0031515">
    <property type="term" value="C:tRNA (m1A) methyltransferase complex"/>
    <property type="evidence" value="ECO:0007669"/>
    <property type="project" value="InterPro"/>
</dbReference>
<keyword evidence="6" id="KW-0949">S-adenosyl-L-methionine</keyword>
<proteinExistence type="predicted"/>
<dbReference type="Proteomes" id="UP000490939">
    <property type="component" value="Unassembled WGS sequence"/>
</dbReference>
<comment type="caution">
    <text evidence="12">The sequence shown here is derived from an EMBL/GenBank/DDBJ whole genome shotgun (WGS) entry which is preliminary data.</text>
</comment>
<evidence type="ECO:0000256" key="4">
    <source>
        <dbReference type="ARBA" id="ARBA00022603"/>
    </source>
</evidence>
<dbReference type="EC" id="2.1.1.220" evidence="2"/>
<dbReference type="PROSITE" id="PS51620">
    <property type="entry name" value="SAM_TRM61"/>
    <property type="match status" value="1"/>
</dbReference>
<keyword evidence="8" id="KW-0539">Nucleus</keyword>
<name>A0A8H3UAL1_VENIN</name>
<dbReference type="AlphaFoldDB" id="A0A8H3UAL1"/>
<evidence type="ECO:0000256" key="1">
    <source>
        <dbReference type="ARBA" id="ARBA00004123"/>
    </source>
</evidence>
<evidence type="ECO:0000256" key="9">
    <source>
        <dbReference type="ARBA" id="ARBA00033309"/>
    </source>
</evidence>
<sequence length="467" mass="51952">MTISRPSPFFAPGSKTTDQSLAIISLKRDQQIPAVLQTSTSSKSEDTITNTRFGSFPHSTLLNQPWGSQVIASNVNAQSARKGKKRKREDNDSQDKAIEDDEDGDGTLPTFEAAASGFAHVLPPTPELWTVSLPHRTQVVYTPDYSFILQKLRVRPGDSIIEAGAGSGSFTHAAARAVFNGHTAKTPSQKNGRSSKKRKRLGQVYSFEYHEPRYQEICKEVVQHGLSGVVTATHRDVYADGFALSDPSSPVRANAVFLDLPAPWLALPHLSRTSPNSPLNPKTTTHLCTFSPCIEQVQRTIEKMRELGWVEIHMFEVSHKRIDVRRELISLDYEGLRGVNASAASVDEAIGRLRELEGKGKVWHAKDEKNGKKASKDDQNSKGGKKELAKEGAEPQVESRKDRLARIKEQDKDRKPWKEGRLVHRSESELKTHTSYLTFALLPRAWSAEDEEKARSQVTSAEKGKQQ</sequence>
<dbReference type="PANTHER" id="PTHR12133:SF2">
    <property type="entry name" value="TRNA (ADENINE(58)-N(1))-METHYLTRANSFERASE CATALYTIC SUBUNIT TRMT61A"/>
    <property type="match status" value="1"/>
</dbReference>
<dbReference type="InterPro" id="IPR049470">
    <property type="entry name" value="TRM61_C"/>
</dbReference>
<protein>
    <recommendedName>
        <fullName evidence="3">tRNA (adenine(58)-N(1))-methyltransferase catalytic subunit TRM61</fullName>
        <ecNumber evidence="2">2.1.1.220</ecNumber>
    </recommendedName>
    <alternativeName>
        <fullName evidence="9">tRNA(m1A58)-methyltransferase subunit TRM61</fullName>
    </alternativeName>
</protein>
<dbReference type="EMBL" id="WNWR01000528">
    <property type="protein sequence ID" value="KAE9975455.1"/>
    <property type="molecule type" value="Genomic_DNA"/>
</dbReference>
<evidence type="ECO:0000256" key="2">
    <source>
        <dbReference type="ARBA" id="ARBA00012796"/>
    </source>
</evidence>